<evidence type="ECO:0000256" key="2">
    <source>
        <dbReference type="ARBA" id="ARBA00023002"/>
    </source>
</evidence>
<evidence type="ECO:0000313" key="7">
    <source>
        <dbReference type="EMBL" id="CAL8094855.1"/>
    </source>
</evidence>
<name>A0ABP1QDZ7_9HEXA</name>
<comment type="caution">
    <text evidence="7">The sequence shown here is derived from an EMBL/GenBank/DDBJ whole genome shotgun (WGS) entry which is preliminary data.</text>
</comment>
<evidence type="ECO:0000256" key="1">
    <source>
        <dbReference type="ARBA" id="ARBA00006484"/>
    </source>
</evidence>
<dbReference type="PROSITE" id="PS00061">
    <property type="entry name" value="ADH_SHORT"/>
    <property type="match status" value="1"/>
</dbReference>
<feature type="transmembrane region" description="Helical" evidence="5">
    <location>
        <begin position="309"/>
        <end position="329"/>
    </location>
</feature>
<keyword evidence="5" id="KW-0472">Membrane</keyword>
<keyword evidence="5" id="KW-1133">Transmembrane helix</keyword>
<dbReference type="InterPro" id="IPR057326">
    <property type="entry name" value="KR_dom"/>
</dbReference>
<organism evidence="7 8">
    <name type="scientific">Orchesella dallaii</name>
    <dbReference type="NCBI Taxonomy" id="48710"/>
    <lineage>
        <taxon>Eukaryota</taxon>
        <taxon>Metazoa</taxon>
        <taxon>Ecdysozoa</taxon>
        <taxon>Arthropoda</taxon>
        <taxon>Hexapoda</taxon>
        <taxon>Collembola</taxon>
        <taxon>Entomobryomorpha</taxon>
        <taxon>Entomobryoidea</taxon>
        <taxon>Orchesellidae</taxon>
        <taxon>Orchesellinae</taxon>
        <taxon>Orchesella</taxon>
    </lineage>
</organism>
<keyword evidence="5" id="KW-0812">Transmembrane</keyword>
<dbReference type="SUPFAM" id="SSF51735">
    <property type="entry name" value="NAD(P)-binding Rossmann-fold domains"/>
    <property type="match status" value="1"/>
</dbReference>
<comment type="similarity">
    <text evidence="1 4">Belongs to the short-chain dehydrogenases/reductases (SDR) family.</text>
</comment>
<dbReference type="PANTHER" id="PTHR44196">
    <property type="entry name" value="DEHYDROGENASE/REDUCTASE SDR FAMILY MEMBER 7B"/>
    <property type="match status" value="1"/>
</dbReference>
<evidence type="ECO:0000256" key="3">
    <source>
        <dbReference type="ARBA" id="ARBA00037096"/>
    </source>
</evidence>
<dbReference type="EMBL" id="CAXLJM020000027">
    <property type="protein sequence ID" value="CAL8094855.1"/>
    <property type="molecule type" value="Genomic_DNA"/>
</dbReference>
<dbReference type="SMART" id="SM00822">
    <property type="entry name" value="PKS_KR"/>
    <property type="match status" value="1"/>
</dbReference>
<dbReference type="PRINTS" id="PR00080">
    <property type="entry name" value="SDRFAMILY"/>
</dbReference>
<evidence type="ECO:0000256" key="4">
    <source>
        <dbReference type="RuleBase" id="RU000363"/>
    </source>
</evidence>
<sequence length="336" mass="36642">MVADANQNEFPGQTFSASGSIAKVGELLKAVVGYFALPLALPLIFLQECLAWFRLTTGLSNRSLEGKVVLITGASCGIGESLATYFYRAGCRLILAARRKQELERVRDSLVRMQTNGKVYVPAVLELDLADLTSIPSKANAALAIYDTVDILVNNAGIFNRGSVLDTIMEVDQQVMNVNYFGALALTKVIGNHMLKQSAGHIVFMSSVVGKISIPNSAAYAASKHALQALADSLRAEVASKGIKVTVISPSFVKTDITVNAFTTSGEKYGRMTKEVASGYTPEYVAERTFKAVVNEESDVVIAPLTHKALIYIRTFLSSIFFIIMKFYARRFRKEQ</sequence>
<accession>A0ABP1QDZ7</accession>
<dbReference type="PRINTS" id="PR00081">
    <property type="entry name" value="GDHRDH"/>
</dbReference>
<keyword evidence="2" id="KW-0560">Oxidoreductase</keyword>
<dbReference type="InterPro" id="IPR020904">
    <property type="entry name" value="Sc_DH/Rdtase_CS"/>
</dbReference>
<feature type="domain" description="Ketoreductase" evidence="6">
    <location>
        <begin position="67"/>
        <end position="251"/>
    </location>
</feature>
<protein>
    <recommendedName>
        <fullName evidence="6">Ketoreductase domain-containing protein</fullName>
    </recommendedName>
</protein>
<dbReference type="PANTHER" id="PTHR44196:SF1">
    <property type="entry name" value="DEHYDROGENASE_REDUCTASE SDR FAMILY MEMBER 7B"/>
    <property type="match status" value="1"/>
</dbReference>
<dbReference type="Gene3D" id="3.40.50.720">
    <property type="entry name" value="NAD(P)-binding Rossmann-like Domain"/>
    <property type="match status" value="1"/>
</dbReference>
<dbReference type="InterPro" id="IPR036291">
    <property type="entry name" value="NAD(P)-bd_dom_sf"/>
</dbReference>
<dbReference type="Pfam" id="PF00106">
    <property type="entry name" value="adh_short"/>
    <property type="match status" value="1"/>
</dbReference>
<dbReference type="Proteomes" id="UP001642540">
    <property type="component" value="Unassembled WGS sequence"/>
</dbReference>
<evidence type="ECO:0000259" key="6">
    <source>
        <dbReference type="SMART" id="SM00822"/>
    </source>
</evidence>
<dbReference type="InterPro" id="IPR002347">
    <property type="entry name" value="SDR_fam"/>
</dbReference>
<gene>
    <name evidence="7" type="ORF">ODALV1_LOCUS8910</name>
</gene>
<evidence type="ECO:0000256" key="5">
    <source>
        <dbReference type="SAM" id="Phobius"/>
    </source>
</evidence>
<keyword evidence="8" id="KW-1185">Reference proteome</keyword>
<evidence type="ECO:0000313" key="8">
    <source>
        <dbReference type="Proteomes" id="UP001642540"/>
    </source>
</evidence>
<reference evidence="7 8" key="1">
    <citation type="submission" date="2024-08" db="EMBL/GenBank/DDBJ databases">
        <authorList>
            <person name="Cucini C."/>
            <person name="Frati F."/>
        </authorList>
    </citation>
    <scope>NUCLEOTIDE SEQUENCE [LARGE SCALE GENOMIC DNA]</scope>
</reference>
<proteinExistence type="inferred from homology"/>
<comment type="function">
    <text evidence="3">Putative oxidoreductase.</text>
</comment>